<dbReference type="EMBL" id="BJXR01000065">
    <property type="protein sequence ID" value="GEN12603.1"/>
    <property type="molecule type" value="Genomic_DNA"/>
</dbReference>
<evidence type="ECO:0000313" key="4">
    <source>
        <dbReference type="EMBL" id="SET84386.1"/>
    </source>
</evidence>
<organism evidence="3 6">
    <name type="scientific">Myxococcus fulvus</name>
    <dbReference type="NCBI Taxonomy" id="33"/>
    <lineage>
        <taxon>Bacteria</taxon>
        <taxon>Pseudomonadati</taxon>
        <taxon>Myxococcota</taxon>
        <taxon>Myxococcia</taxon>
        <taxon>Myxococcales</taxon>
        <taxon>Cystobacterineae</taxon>
        <taxon>Myxococcaceae</taxon>
        <taxon>Myxococcus</taxon>
    </lineage>
</organism>
<dbReference type="EMBL" id="FOIB01000003">
    <property type="protein sequence ID" value="SET84386.1"/>
    <property type="molecule type" value="Genomic_DNA"/>
</dbReference>
<feature type="signal peptide" evidence="2">
    <location>
        <begin position="1"/>
        <end position="19"/>
    </location>
</feature>
<evidence type="ECO:0000256" key="1">
    <source>
        <dbReference type="SAM" id="MobiDB-lite"/>
    </source>
</evidence>
<name>A0A511TG15_MYXFU</name>
<reference evidence="3 6" key="2">
    <citation type="submission" date="2019-07" db="EMBL/GenBank/DDBJ databases">
        <title>Whole genome shotgun sequence of Myxococcus fulvus NBRC 100333.</title>
        <authorList>
            <person name="Hosoyama A."/>
            <person name="Uohara A."/>
            <person name="Ohji S."/>
            <person name="Ichikawa N."/>
        </authorList>
    </citation>
    <scope>NUCLEOTIDE SEQUENCE [LARGE SCALE GENOMIC DNA]</scope>
    <source>
        <strain evidence="3 6">NBRC 100333</strain>
    </source>
</reference>
<dbReference type="Proteomes" id="UP000321514">
    <property type="component" value="Unassembled WGS sequence"/>
</dbReference>
<evidence type="ECO:0008006" key="7">
    <source>
        <dbReference type="Google" id="ProtNLM"/>
    </source>
</evidence>
<feature type="region of interest" description="Disordered" evidence="1">
    <location>
        <begin position="25"/>
        <end position="48"/>
    </location>
</feature>
<dbReference type="AlphaFoldDB" id="A0A511TG15"/>
<dbReference type="PROSITE" id="PS51257">
    <property type="entry name" value="PROKAR_LIPOPROTEIN"/>
    <property type="match status" value="1"/>
</dbReference>
<protein>
    <recommendedName>
        <fullName evidence="7">Lipoprotein</fullName>
    </recommendedName>
</protein>
<keyword evidence="5" id="KW-1185">Reference proteome</keyword>
<evidence type="ECO:0000313" key="5">
    <source>
        <dbReference type="Proteomes" id="UP000183760"/>
    </source>
</evidence>
<proteinExistence type="predicted"/>
<feature type="chain" id="PRO_5022658306" description="Lipoprotein" evidence="2">
    <location>
        <begin position="20"/>
        <end position="104"/>
    </location>
</feature>
<evidence type="ECO:0000313" key="3">
    <source>
        <dbReference type="EMBL" id="GEN12603.1"/>
    </source>
</evidence>
<evidence type="ECO:0000313" key="6">
    <source>
        <dbReference type="Proteomes" id="UP000321514"/>
    </source>
</evidence>
<keyword evidence="2" id="KW-0732">Signal</keyword>
<comment type="caution">
    <text evidence="3">The sequence shown here is derived from an EMBL/GenBank/DDBJ whole genome shotgun (WGS) entry which is preliminary data.</text>
</comment>
<gene>
    <name evidence="3" type="ORF">MFU01_76400</name>
    <name evidence="4" type="ORF">SAMN05443572_103465</name>
</gene>
<accession>A0A511TG15</accession>
<evidence type="ECO:0000256" key="2">
    <source>
        <dbReference type="SAM" id="SignalP"/>
    </source>
</evidence>
<dbReference type="Proteomes" id="UP000183760">
    <property type="component" value="Unassembled WGS sequence"/>
</dbReference>
<sequence length="104" mass="10998">MKRLSWVFMLVVLAMSSVACGGALDEGGDLTPPPEVSEPSANAGGEDGQVSSMAVYGCCALCNNRDRYHLVEGVVSSCTDRARDYCAVGTRGGLWDAAWTYCDP</sequence>
<dbReference type="RefSeq" id="WP_143097095.1">
    <property type="nucleotide sequence ID" value="NZ_BJXR01000065.1"/>
</dbReference>
<reference evidence="4 5" key="1">
    <citation type="submission" date="2016-10" db="EMBL/GenBank/DDBJ databases">
        <authorList>
            <person name="Varghese N."/>
            <person name="Submissions S."/>
        </authorList>
    </citation>
    <scope>NUCLEOTIDE SEQUENCE [LARGE SCALE GENOMIC DNA]</scope>
    <source>
        <strain evidence="4 5">DSM 16525</strain>
    </source>
</reference>